<dbReference type="Pfam" id="PF01266">
    <property type="entry name" value="DAO"/>
    <property type="match status" value="1"/>
</dbReference>
<dbReference type="Gene3D" id="3.30.9.10">
    <property type="entry name" value="D-Amino Acid Oxidase, subunit A, domain 2"/>
    <property type="match status" value="1"/>
</dbReference>
<name>A0ABV0KH38_9CYAN</name>
<organism evidence="3 4">
    <name type="scientific">Stenomitos frigidus AS-A4</name>
    <dbReference type="NCBI Taxonomy" id="2933935"/>
    <lineage>
        <taxon>Bacteria</taxon>
        <taxon>Bacillati</taxon>
        <taxon>Cyanobacteriota</taxon>
        <taxon>Cyanophyceae</taxon>
        <taxon>Leptolyngbyales</taxon>
        <taxon>Leptolyngbyaceae</taxon>
        <taxon>Stenomitos</taxon>
    </lineage>
</organism>
<dbReference type="PANTHER" id="PTHR13847">
    <property type="entry name" value="SARCOSINE DEHYDROGENASE-RELATED"/>
    <property type="match status" value="1"/>
</dbReference>
<dbReference type="EMBL" id="JAMPLM010000005">
    <property type="protein sequence ID" value="MEP1058524.1"/>
    <property type="molecule type" value="Genomic_DNA"/>
</dbReference>
<evidence type="ECO:0000259" key="2">
    <source>
        <dbReference type="Pfam" id="PF01266"/>
    </source>
</evidence>
<reference evidence="3 4" key="1">
    <citation type="submission" date="2022-04" db="EMBL/GenBank/DDBJ databases">
        <title>Positive selection, recombination, and allopatry shape intraspecific diversity of widespread and dominant cyanobacteria.</title>
        <authorList>
            <person name="Wei J."/>
            <person name="Shu W."/>
            <person name="Hu C."/>
        </authorList>
    </citation>
    <scope>NUCLEOTIDE SEQUENCE [LARGE SCALE GENOMIC DNA]</scope>
    <source>
        <strain evidence="3 4">AS-A4</strain>
    </source>
</reference>
<comment type="caution">
    <text evidence="3">The sequence shown here is derived from an EMBL/GenBank/DDBJ whole genome shotgun (WGS) entry which is preliminary data.</text>
</comment>
<gene>
    <name evidence="3" type="ORF">NDI38_08745</name>
</gene>
<evidence type="ECO:0000256" key="1">
    <source>
        <dbReference type="ARBA" id="ARBA00023002"/>
    </source>
</evidence>
<keyword evidence="1" id="KW-0560">Oxidoreductase</keyword>
<dbReference type="SUPFAM" id="SSF51905">
    <property type="entry name" value="FAD/NAD(P)-binding domain"/>
    <property type="match status" value="1"/>
</dbReference>
<dbReference type="RefSeq" id="WP_190447826.1">
    <property type="nucleotide sequence ID" value="NZ_JAMPLM010000005.1"/>
</dbReference>
<proteinExistence type="predicted"/>
<keyword evidence="4" id="KW-1185">Reference proteome</keyword>
<dbReference type="Proteomes" id="UP001476950">
    <property type="component" value="Unassembled WGS sequence"/>
</dbReference>
<evidence type="ECO:0000313" key="4">
    <source>
        <dbReference type="Proteomes" id="UP001476950"/>
    </source>
</evidence>
<sequence>MQSYDWIVIGGGITGAALSYELAKQKFSVLLLEQHPSLQGATRFGYGGIAFWSGTTALTRRLCAEGIALHRTLSSELGASTEFRELDLILTIAAGEDPAAIAQSYSHFAIPPRLVSVAEACELEPLLNPDAIAGALTVKHGHISTTAMAAAYTQAFTRLGGTVQFDSAKALLRSDSRVTGVVGEANTYHSANTVVCAGAFSRSLLKAAGIPVRLYFTHAELLETPPVALQLRSLVMPADTRRFQLEADSSTAALDPLWDQPGHEPMPLILDPGAAQLLNGSIRMGQISRVLTDLNAPIDAVESEGKMRQNIGAVLPALESLSGTWHHCLIAFSSDRLPLIGALPHTAGIHLFSGFSNPLAIVPPLARRFASSALGQKDELLPDLSPDRFA</sequence>
<dbReference type="Gene3D" id="3.50.50.60">
    <property type="entry name" value="FAD/NAD(P)-binding domain"/>
    <property type="match status" value="1"/>
</dbReference>
<dbReference type="InterPro" id="IPR006076">
    <property type="entry name" value="FAD-dep_OxRdtase"/>
</dbReference>
<evidence type="ECO:0000313" key="3">
    <source>
        <dbReference type="EMBL" id="MEP1058524.1"/>
    </source>
</evidence>
<feature type="domain" description="FAD dependent oxidoreductase" evidence="2">
    <location>
        <begin position="5"/>
        <end position="370"/>
    </location>
</feature>
<dbReference type="PANTHER" id="PTHR13847:SF287">
    <property type="entry name" value="FAD-DEPENDENT OXIDOREDUCTASE DOMAIN-CONTAINING PROTEIN 1"/>
    <property type="match status" value="1"/>
</dbReference>
<accession>A0ABV0KH38</accession>
<dbReference type="InterPro" id="IPR036188">
    <property type="entry name" value="FAD/NAD-bd_sf"/>
</dbReference>
<protein>
    <submittedName>
        <fullName evidence="3">FAD-binding oxidoreductase</fullName>
    </submittedName>
</protein>